<dbReference type="InterPro" id="IPR049560">
    <property type="entry name" value="MeTrfase_RsmB-F_NOP2_cat"/>
</dbReference>
<feature type="binding site" evidence="5">
    <location>
        <position position="336"/>
    </location>
    <ligand>
        <name>S-adenosyl-L-methionine</name>
        <dbReference type="ChEBI" id="CHEBI:59789"/>
    </ligand>
</feature>
<gene>
    <name evidence="7" type="ORF">LA66_16165</name>
</gene>
<evidence type="ECO:0000313" key="7">
    <source>
        <dbReference type="EMBL" id="KHJ53487.1"/>
    </source>
</evidence>
<keyword evidence="4 5" id="KW-0694">RNA-binding</keyword>
<dbReference type="SUPFAM" id="SSF53335">
    <property type="entry name" value="S-adenosyl-L-methionine-dependent methyltransferases"/>
    <property type="match status" value="1"/>
</dbReference>
<comment type="caution">
    <text evidence="7">The sequence shown here is derived from an EMBL/GenBank/DDBJ whole genome shotgun (WGS) entry which is preliminary data.</text>
</comment>
<dbReference type="Pfam" id="PF01189">
    <property type="entry name" value="Methyltr_RsmB-F"/>
    <property type="match status" value="1"/>
</dbReference>
<dbReference type="PRINTS" id="PR02008">
    <property type="entry name" value="RCMTFAMILY"/>
</dbReference>
<dbReference type="PANTHER" id="PTHR22807">
    <property type="entry name" value="NOP2 YEAST -RELATED NOL1/NOP2/FMU SUN DOMAIN-CONTAINING"/>
    <property type="match status" value="1"/>
</dbReference>
<proteinExistence type="inferred from homology"/>
<evidence type="ECO:0000256" key="4">
    <source>
        <dbReference type="ARBA" id="ARBA00022884"/>
    </source>
</evidence>
<dbReference type="GO" id="GO:0008173">
    <property type="term" value="F:RNA methyltransferase activity"/>
    <property type="evidence" value="ECO:0007669"/>
    <property type="project" value="InterPro"/>
</dbReference>
<feature type="binding site" evidence="5">
    <location>
        <position position="318"/>
    </location>
    <ligand>
        <name>S-adenosyl-L-methionine</name>
        <dbReference type="ChEBI" id="CHEBI:59789"/>
    </ligand>
</feature>
<dbReference type="CDD" id="cd02440">
    <property type="entry name" value="AdoMet_MTases"/>
    <property type="match status" value="1"/>
</dbReference>
<dbReference type="InterPro" id="IPR029063">
    <property type="entry name" value="SAM-dependent_MTases_sf"/>
</dbReference>
<evidence type="ECO:0000259" key="6">
    <source>
        <dbReference type="PROSITE" id="PS51686"/>
    </source>
</evidence>
<dbReference type="GO" id="GO:0006355">
    <property type="term" value="P:regulation of DNA-templated transcription"/>
    <property type="evidence" value="ECO:0007669"/>
    <property type="project" value="InterPro"/>
</dbReference>
<keyword evidence="3 5" id="KW-0949">S-adenosyl-L-methionine</keyword>
<dbReference type="GO" id="GO:0001510">
    <property type="term" value="P:RNA methylation"/>
    <property type="evidence" value="ECO:0007669"/>
    <property type="project" value="InterPro"/>
</dbReference>
<evidence type="ECO:0000256" key="3">
    <source>
        <dbReference type="ARBA" id="ARBA00022691"/>
    </source>
</evidence>
<sequence length="466" mass="49343">MGLKKKPRSGYELADADRDDKPGLAARQVATRLLSAVVVSQTSLDGLTDRKGGHPAFRRLEGRDQSLVRAILVSALRRRGTLDAILAQCLERPLPGNADALHSLLHTAMAQILFLDVPDSAAVDLAVSQTHGDPRLRRFAGLVNAILRRVSRERDGLIAGQADPLVDMPKWLQQRLLPAYGPEALAAIAAAHRAIAPVDITVRDGDAALWAERLGGHLLPFGTVRLEADPSRPVQELTGFDEGAWWVQDAAAAIPARLFGTVAGARIADLCAAPGGKTAQLAAAGAEVTAMDISASRLARLEENFQRLRLPVRAVQGDIRQADIVSGGSFDGVLLDAPCSSTGTIRRHPDVAYTKSAEEVDKLAEVQADLLRHAARAVRPGGVLVFSNCSLDPAEGEAVVEAFLAAHSDYRRKPVTAEELPGLEAAISPAGDVRTTPAMVPDANPAMAGLDGFYAARLLRLPATGG</sequence>
<dbReference type="PROSITE" id="PS51686">
    <property type="entry name" value="SAM_MT_RSMB_NOP"/>
    <property type="match status" value="1"/>
</dbReference>
<dbReference type="Gene3D" id="1.10.940.10">
    <property type="entry name" value="NusB-like"/>
    <property type="match status" value="1"/>
</dbReference>
<dbReference type="OrthoDB" id="9810297at2"/>
<dbReference type="EMBL" id="JRFJ01000005">
    <property type="protein sequence ID" value="KHJ53487.1"/>
    <property type="molecule type" value="Genomic_DNA"/>
</dbReference>
<dbReference type="InterPro" id="IPR035926">
    <property type="entry name" value="NusB-like_sf"/>
</dbReference>
<evidence type="ECO:0000256" key="1">
    <source>
        <dbReference type="ARBA" id="ARBA00022603"/>
    </source>
</evidence>
<dbReference type="Proteomes" id="UP000030826">
    <property type="component" value="Unassembled WGS sequence"/>
</dbReference>
<dbReference type="Pfam" id="PF01029">
    <property type="entry name" value="NusB"/>
    <property type="match status" value="1"/>
</dbReference>
<feature type="binding site" evidence="5">
    <location>
        <position position="292"/>
    </location>
    <ligand>
        <name>S-adenosyl-L-methionine</name>
        <dbReference type="ChEBI" id="CHEBI:59789"/>
    </ligand>
</feature>
<keyword evidence="1 5" id="KW-0489">Methyltransferase</keyword>
<dbReference type="SUPFAM" id="SSF48013">
    <property type="entry name" value="NusB-like"/>
    <property type="match status" value="1"/>
</dbReference>
<feature type="active site" description="Nucleophile" evidence="5">
    <location>
        <position position="389"/>
    </location>
</feature>
<keyword evidence="2 5" id="KW-0808">Transferase</keyword>
<dbReference type="InterPro" id="IPR006027">
    <property type="entry name" value="NusB_RsmB_TIM44"/>
</dbReference>
<evidence type="ECO:0000256" key="2">
    <source>
        <dbReference type="ARBA" id="ARBA00022679"/>
    </source>
</evidence>
<dbReference type="Gene3D" id="3.40.50.150">
    <property type="entry name" value="Vaccinia Virus protein VP39"/>
    <property type="match status" value="1"/>
</dbReference>
<dbReference type="PANTHER" id="PTHR22807:SF61">
    <property type="entry name" value="NOL1_NOP2_SUN FAMILY PROTEIN _ ANTITERMINATION NUSB DOMAIN-CONTAINING PROTEIN"/>
    <property type="match status" value="1"/>
</dbReference>
<organism evidence="7 8">
    <name type="scientific">Aureimonas altamirensis</name>
    <dbReference type="NCBI Taxonomy" id="370622"/>
    <lineage>
        <taxon>Bacteria</taxon>
        <taxon>Pseudomonadati</taxon>
        <taxon>Pseudomonadota</taxon>
        <taxon>Alphaproteobacteria</taxon>
        <taxon>Hyphomicrobiales</taxon>
        <taxon>Aurantimonadaceae</taxon>
        <taxon>Aureimonas</taxon>
    </lineage>
</organism>
<protein>
    <submittedName>
        <fullName evidence="7">MFS transporter</fullName>
    </submittedName>
</protein>
<evidence type="ECO:0000313" key="8">
    <source>
        <dbReference type="Proteomes" id="UP000030826"/>
    </source>
</evidence>
<accession>A0A0B1Q3L3</accession>
<feature type="domain" description="SAM-dependent MTase RsmB/NOP-type" evidence="6">
    <location>
        <begin position="160"/>
        <end position="461"/>
    </location>
</feature>
<comment type="similarity">
    <text evidence="5">Belongs to the class I-like SAM-binding methyltransferase superfamily. RsmB/NOP family.</text>
</comment>
<dbReference type="STRING" id="370622.LA66_16165"/>
<dbReference type="AlphaFoldDB" id="A0A0B1Q3L3"/>
<feature type="binding site" evidence="5">
    <location>
        <begin position="271"/>
        <end position="277"/>
    </location>
    <ligand>
        <name>S-adenosyl-L-methionine</name>
        <dbReference type="ChEBI" id="CHEBI:59789"/>
    </ligand>
</feature>
<dbReference type="InterPro" id="IPR023267">
    <property type="entry name" value="RCMT"/>
</dbReference>
<dbReference type="InterPro" id="IPR001678">
    <property type="entry name" value="MeTrfase_RsmB-F_NOP2_dom"/>
</dbReference>
<dbReference type="RefSeq" id="WP_039195263.1">
    <property type="nucleotide sequence ID" value="NZ_JRFJ01000005.1"/>
</dbReference>
<reference evidence="7 8" key="1">
    <citation type="submission" date="2014-09" db="EMBL/GenBank/DDBJ databases">
        <title>Isolation and characterization of Aurantimonas altamirensis ON-56566 from clinical sample following a dog bite.</title>
        <authorList>
            <person name="Eshaghi A."/>
            <person name="Li A."/>
            <person name="Shahinas D."/>
            <person name="Bahn P."/>
            <person name="Kus J.V."/>
            <person name="Patel S.N."/>
        </authorList>
    </citation>
    <scope>NUCLEOTIDE SEQUENCE [LARGE SCALE GENOMIC DNA]</scope>
    <source>
        <strain evidence="7 8">ON-56566</strain>
    </source>
</reference>
<name>A0A0B1Q3L3_9HYPH</name>
<evidence type="ECO:0000256" key="5">
    <source>
        <dbReference type="PROSITE-ProRule" id="PRU01023"/>
    </source>
</evidence>
<dbReference type="GO" id="GO:0003723">
    <property type="term" value="F:RNA binding"/>
    <property type="evidence" value="ECO:0007669"/>
    <property type="project" value="UniProtKB-UniRule"/>
</dbReference>